<dbReference type="EMBL" id="JBHUNA010000021">
    <property type="protein sequence ID" value="MFD2761326.1"/>
    <property type="molecule type" value="Genomic_DNA"/>
</dbReference>
<evidence type="ECO:0000313" key="3">
    <source>
        <dbReference type="Proteomes" id="UP001597502"/>
    </source>
</evidence>
<proteinExistence type="predicted"/>
<sequence length="162" mass="19138">MVFWRMFVDSLKLPAKQAMFRLNRIGMDFTVLYMFILMVVVSVPSFTNRLQDVDGPGNSMNLLFFLIYFFIFYYLPLTIMVFLFISLIAYLGTGLAKFLWRKIRFSILWKLTVYTTTIPFILYMAAGLIFPLGDLWLSVFMIYSLVLILKIITVYPKRKKRT</sequence>
<name>A0ABW5V5S0_9BACI</name>
<keyword evidence="1" id="KW-0812">Transmembrane</keyword>
<keyword evidence="1" id="KW-0472">Membrane</keyword>
<evidence type="ECO:0000313" key="2">
    <source>
        <dbReference type="EMBL" id="MFD2761326.1"/>
    </source>
</evidence>
<protein>
    <recommendedName>
        <fullName evidence="4">DUF1189 domain-containing protein</fullName>
    </recommendedName>
</protein>
<feature type="transmembrane region" description="Helical" evidence="1">
    <location>
        <begin position="136"/>
        <end position="155"/>
    </location>
</feature>
<organism evidence="2 3">
    <name type="scientific">Lentibacillus juripiscarius</name>
    <dbReference type="NCBI Taxonomy" id="257446"/>
    <lineage>
        <taxon>Bacteria</taxon>
        <taxon>Bacillati</taxon>
        <taxon>Bacillota</taxon>
        <taxon>Bacilli</taxon>
        <taxon>Bacillales</taxon>
        <taxon>Bacillaceae</taxon>
        <taxon>Lentibacillus</taxon>
    </lineage>
</organism>
<dbReference type="Proteomes" id="UP001597502">
    <property type="component" value="Unassembled WGS sequence"/>
</dbReference>
<evidence type="ECO:0008006" key="4">
    <source>
        <dbReference type="Google" id="ProtNLM"/>
    </source>
</evidence>
<comment type="caution">
    <text evidence="2">The sequence shown here is derived from an EMBL/GenBank/DDBJ whole genome shotgun (WGS) entry which is preliminary data.</text>
</comment>
<accession>A0ABW5V5S0</accession>
<keyword evidence="3" id="KW-1185">Reference proteome</keyword>
<feature type="transmembrane region" description="Helical" evidence="1">
    <location>
        <begin position="111"/>
        <end position="130"/>
    </location>
</feature>
<feature type="transmembrane region" description="Helical" evidence="1">
    <location>
        <begin position="63"/>
        <end position="91"/>
    </location>
</feature>
<feature type="transmembrane region" description="Helical" evidence="1">
    <location>
        <begin position="21"/>
        <end position="43"/>
    </location>
</feature>
<gene>
    <name evidence="2" type="ORF">ACFSUO_10120</name>
</gene>
<evidence type="ECO:0000256" key="1">
    <source>
        <dbReference type="SAM" id="Phobius"/>
    </source>
</evidence>
<reference evidence="3" key="1">
    <citation type="journal article" date="2019" name="Int. J. Syst. Evol. Microbiol.">
        <title>The Global Catalogue of Microorganisms (GCM) 10K type strain sequencing project: providing services to taxonomists for standard genome sequencing and annotation.</title>
        <authorList>
            <consortium name="The Broad Institute Genomics Platform"/>
            <consortium name="The Broad Institute Genome Sequencing Center for Infectious Disease"/>
            <person name="Wu L."/>
            <person name="Ma J."/>
        </authorList>
    </citation>
    <scope>NUCLEOTIDE SEQUENCE [LARGE SCALE GENOMIC DNA]</scope>
    <source>
        <strain evidence="3">TISTR 1535</strain>
    </source>
</reference>
<keyword evidence="1" id="KW-1133">Transmembrane helix</keyword>